<keyword evidence="3" id="KW-0813">Transport</keyword>
<evidence type="ECO:0000256" key="1">
    <source>
        <dbReference type="ARBA" id="ARBA00004170"/>
    </source>
</evidence>
<dbReference type="SUPFAM" id="SSF51344">
    <property type="entry name" value="Epsilon subunit of F1F0-ATP synthase N-terminal domain"/>
    <property type="match status" value="1"/>
</dbReference>
<evidence type="ECO:0000256" key="6">
    <source>
        <dbReference type="ARBA" id="ARBA00023196"/>
    </source>
</evidence>
<dbReference type="GO" id="GO:0046933">
    <property type="term" value="F:proton-transporting ATP synthase activity, rotational mechanism"/>
    <property type="evidence" value="ECO:0007669"/>
    <property type="project" value="InterPro"/>
</dbReference>
<evidence type="ECO:0008006" key="11">
    <source>
        <dbReference type="Google" id="ProtNLM"/>
    </source>
</evidence>
<gene>
    <name evidence="10" type="ORF">METZ01_LOCUS130772</name>
</gene>
<dbReference type="Gene3D" id="2.60.15.10">
    <property type="entry name" value="F0F1 ATP synthase delta/epsilon subunit, N-terminal"/>
    <property type="match status" value="1"/>
</dbReference>
<feature type="domain" description="ATP synthase F1 complex delta/epsilon subunit N-terminal" evidence="9">
    <location>
        <begin position="5"/>
        <end position="69"/>
    </location>
</feature>
<evidence type="ECO:0000259" key="8">
    <source>
        <dbReference type="Pfam" id="PF00401"/>
    </source>
</evidence>
<sequence length="118" mass="13204">KVLDEGQVEHIRCPGLDGYFGVMANHRDAIIALGTGEVKVTQNKKDHYLAVSGGFAEITKETVELLLETFERVEEIDAARAKSSLQRAQDRKEVKEIDTARNEASLLRALIRLKVSKR</sequence>
<comment type="subcellular location">
    <subcellularLocation>
        <location evidence="1">Membrane</location>
        <topology evidence="1">Peripheral membrane protein</topology>
    </subcellularLocation>
</comment>
<dbReference type="Pfam" id="PF02823">
    <property type="entry name" value="ATP-synt_DE_N"/>
    <property type="match status" value="1"/>
</dbReference>
<dbReference type="NCBIfam" id="TIGR01216">
    <property type="entry name" value="ATP_synt_epsi"/>
    <property type="match status" value="1"/>
</dbReference>
<keyword evidence="6" id="KW-0139">CF(1)</keyword>
<evidence type="ECO:0000256" key="7">
    <source>
        <dbReference type="ARBA" id="ARBA00023310"/>
    </source>
</evidence>
<dbReference type="Pfam" id="PF00401">
    <property type="entry name" value="ATP-synt_DE"/>
    <property type="match status" value="1"/>
</dbReference>
<dbReference type="Gene3D" id="1.20.5.440">
    <property type="entry name" value="ATP synthase delta/epsilon subunit, C-terminal domain"/>
    <property type="match status" value="1"/>
</dbReference>
<evidence type="ECO:0000256" key="5">
    <source>
        <dbReference type="ARBA" id="ARBA00023136"/>
    </source>
</evidence>
<evidence type="ECO:0000256" key="2">
    <source>
        <dbReference type="ARBA" id="ARBA00005712"/>
    </source>
</evidence>
<comment type="similarity">
    <text evidence="2">Belongs to the ATPase epsilon chain family.</text>
</comment>
<dbReference type="InterPro" id="IPR036771">
    <property type="entry name" value="ATPsynth_dsu/esu_N"/>
</dbReference>
<feature type="domain" description="ATP synthase epsilon subunit C-terminal" evidence="8">
    <location>
        <begin position="74"/>
        <end position="117"/>
    </location>
</feature>
<protein>
    <recommendedName>
        <fullName evidence="11">ATP synthase F1 complex delta/epsilon subunit N-terminal domain-containing protein</fullName>
    </recommendedName>
</protein>
<dbReference type="InterPro" id="IPR020546">
    <property type="entry name" value="ATP_synth_F1_dsu/esu_N"/>
</dbReference>
<dbReference type="GO" id="GO:0045259">
    <property type="term" value="C:proton-transporting ATP synthase complex"/>
    <property type="evidence" value="ECO:0007669"/>
    <property type="project" value="UniProtKB-KW"/>
</dbReference>
<dbReference type="EMBL" id="UINC01018531">
    <property type="protein sequence ID" value="SVA77918.1"/>
    <property type="molecule type" value="Genomic_DNA"/>
</dbReference>
<evidence type="ECO:0000256" key="3">
    <source>
        <dbReference type="ARBA" id="ARBA00022448"/>
    </source>
</evidence>
<evidence type="ECO:0000259" key="9">
    <source>
        <dbReference type="Pfam" id="PF02823"/>
    </source>
</evidence>
<keyword evidence="5" id="KW-0472">Membrane</keyword>
<dbReference type="CDD" id="cd12152">
    <property type="entry name" value="F1-ATPase_delta"/>
    <property type="match status" value="1"/>
</dbReference>
<keyword evidence="4" id="KW-0406">Ion transport</keyword>
<evidence type="ECO:0000256" key="4">
    <source>
        <dbReference type="ARBA" id="ARBA00023065"/>
    </source>
</evidence>
<proteinExistence type="inferred from homology"/>
<name>A0A381YLH6_9ZZZZ</name>
<reference evidence="10" key="1">
    <citation type="submission" date="2018-05" db="EMBL/GenBank/DDBJ databases">
        <authorList>
            <person name="Lanie J.A."/>
            <person name="Ng W.-L."/>
            <person name="Kazmierczak K.M."/>
            <person name="Andrzejewski T.M."/>
            <person name="Davidsen T.M."/>
            <person name="Wayne K.J."/>
            <person name="Tettelin H."/>
            <person name="Glass J.I."/>
            <person name="Rusch D."/>
            <person name="Podicherti R."/>
            <person name="Tsui H.-C.T."/>
            <person name="Winkler M.E."/>
        </authorList>
    </citation>
    <scope>NUCLEOTIDE SEQUENCE</scope>
</reference>
<dbReference type="PANTHER" id="PTHR13822:SF10">
    <property type="entry name" value="ATP SYNTHASE EPSILON CHAIN, CHLOROPLASTIC"/>
    <property type="match status" value="1"/>
</dbReference>
<organism evidence="10">
    <name type="scientific">marine metagenome</name>
    <dbReference type="NCBI Taxonomy" id="408172"/>
    <lineage>
        <taxon>unclassified sequences</taxon>
        <taxon>metagenomes</taxon>
        <taxon>ecological metagenomes</taxon>
    </lineage>
</organism>
<evidence type="ECO:0000313" key="10">
    <source>
        <dbReference type="EMBL" id="SVA77918.1"/>
    </source>
</evidence>
<dbReference type="HAMAP" id="MF_00530">
    <property type="entry name" value="ATP_synth_epsil_bac"/>
    <property type="match status" value="1"/>
</dbReference>
<dbReference type="InterPro" id="IPR001469">
    <property type="entry name" value="ATP_synth_F1_dsu/esu"/>
</dbReference>
<dbReference type="InterPro" id="IPR020547">
    <property type="entry name" value="ATP_synth_F1_esu_C"/>
</dbReference>
<keyword evidence="7" id="KW-0066">ATP synthesis</keyword>
<dbReference type="AlphaFoldDB" id="A0A381YLH6"/>
<dbReference type="PANTHER" id="PTHR13822">
    <property type="entry name" value="ATP SYNTHASE DELTA/EPSILON CHAIN"/>
    <property type="match status" value="1"/>
</dbReference>
<accession>A0A381YLH6</accession>
<feature type="non-terminal residue" evidence="10">
    <location>
        <position position="1"/>
    </location>
</feature>